<protein>
    <submittedName>
        <fullName evidence="4">GTP cyclohydrolase 1 type 2</fullName>
    </submittedName>
</protein>
<reference evidence="4" key="2">
    <citation type="submission" date="2020-09" db="EMBL/GenBank/DDBJ databases">
        <authorList>
            <person name="Sun Q."/>
            <person name="Kim S."/>
        </authorList>
    </citation>
    <scope>NUCLEOTIDE SEQUENCE</scope>
    <source>
        <strain evidence="4">KCTC 32501</strain>
    </source>
</reference>
<organism evidence="4 5">
    <name type="scientific">Formosimonas limnophila</name>
    <dbReference type="NCBI Taxonomy" id="1384487"/>
    <lineage>
        <taxon>Bacteria</taxon>
        <taxon>Pseudomonadati</taxon>
        <taxon>Pseudomonadota</taxon>
        <taxon>Betaproteobacteria</taxon>
        <taxon>Burkholderiales</taxon>
        <taxon>Burkholderiaceae</taxon>
        <taxon>Formosimonas</taxon>
    </lineage>
</organism>
<comment type="similarity">
    <text evidence="1">Belongs to the GTP cyclohydrolase I type 2/NIF3 family.</text>
</comment>
<dbReference type="NCBIfam" id="TIGR00486">
    <property type="entry name" value="YbgI_SA1388"/>
    <property type="match status" value="1"/>
</dbReference>
<keyword evidence="2 3" id="KW-0479">Metal-binding</keyword>
<dbReference type="GO" id="GO:0046872">
    <property type="term" value="F:metal ion binding"/>
    <property type="evidence" value="ECO:0007669"/>
    <property type="project" value="UniProtKB-KW"/>
</dbReference>
<feature type="binding site" evidence="3">
    <location>
        <position position="64"/>
    </location>
    <ligand>
        <name>a divalent metal cation</name>
        <dbReference type="ChEBI" id="CHEBI:60240"/>
        <label>2</label>
    </ligand>
</feature>
<evidence type="ECO:0000313" key="4">
    <source>
        <dbReference type="EMBL" id="GHA73485.1"/>
    </source>
</evidence>
<dbReference type="InterPro" id="IPR036069">
    <property type="entry name" value="DUF34/NIF3_sf"/>
</dbReference>
<dbReference type="GO" id="GO:0005737">
    <property type="term" value="C:cytoplasm"/>
    <property type="evidence" value="ECO:0007669"/>
    <property type="project" value="TreeGrafter"/>
</dbReference>
<dbReference type="PANTHER" id="PTHR13799">
    <property type="entry name" value="NGG1 INTERACTING FACTOR 3"/>
    <property type="match status" value="1"/>
</dbReference>
<evidence type="ECO:0000256" key="3">
    <source>
        <dbReference type="PIRSR" id="PIRSR602678-1"/>
    </source>
</evidence>
<dbReference type="PANTHER" id="PTHR13799:SF14">
    <property type="entry name" value="GTP CYCLOHYDROLASE 1 TYPE 2 HOMOLOG"/>
    <property type="match status" value="1"/>
</dbReference>
<dbReference type="Gene3D" id="3.40.1390.30">
    <property type="entry name" value="NIF3 (NGG1p interacting factor 3)-like"/>
    <property type="match status" value="2"/>
</dbReference>
<reference evidence="4" key="1">
    <citation type="journal article" date="2014" name="Int. J. Syst. Evol. Microbiol.">
        <title>Complete genome sequence of Corynebacterium casei LMG S-19264T (=DSM 44701T), isolated from a smear-ripened cheese.</title>
        <authorList>
            <consortium name="US DOE Joint Genome Institute (JGI-PGF)"/>
            <person name="Walter F."/>
            <person name="Albersmeier A."/>
            <person name="Kalinowski J."/>
            <person name="Ruckert C."/>
        </authorList>
    </citation>
    <scope>NUCLEOTIDE SEQUENCE</scope>
    <source>
        <strain evidence="4">KCTC 32501</strain>
    </source>
</reference>
<feature type="binding site" evidence="3">
    <location>
        <position position="219"/>
    </location>
    <ligand>
        <name>a divalent metal cation</name>
        <dbReference type="ChEBI" id="CHEBI:60240"/>
        <label>1</label>
    </ligand>
</feature>
<evidence type="ECO:0000256" key="2">
    <source>
        <dbReference type="ARBA" id="ARBA00022723"/>
    </source>
</evidence>
<sequence length="247" mass="27174">MNRTLLLNELDALLTPSAYKDYCPNGLQIQGCDSITRIATAVTASRAVIDAAAEWGAHVLLVHHGYFWKGEDAPLTGMKFERIASLIRHNMNLIAYHLPLDAHPTLGNNAQLALKLGLTTHGQLPTEPLVWHGTAEDLTLKDLATRAERALNRTPLMIGNPDTPVGRIGWCTGGAQGYLADAAAFGLNTYFSGEVSERTYHEAHELGVAYLACGHHATERYGIQALGEYLRDQYSLEYRFFDETNPV</sequence>
<dbReference type="SUPFAM" id="SSF102705">
    <property type="entry name" value="NIF3 (NGG1p interacting factor 3)-like"/>
    <property type="match status" value="1"/>
</dbReference>
<dbReference type="RefSeq" id="WP_189493145.1">
    <property type="nucleotide sequence ID" value="NZ_BMZG01000006.1"/>
</dbReference>
<feature type="binding site" evidence="3">
    <location>
        <position position="101"/>
    </location>
    <ligand>
        <name>a divalent metal cation</name>
        <dbReference type="ChEBI" id="CHEBI:60240"/>
        <label>1</label>
    </ligand>
</feature>
<evidence type="ECO:0000313" key="5">
    <source>
        <dbReference type="Proteomes" id="UP000614287"/>
    </source>
</evidence>
<dbReference type="Proteomes" id="UP000614287">
    <property type="component" value="Unassembled WGS sequence"/>
</dbReference>
<keyword evidence="5" id="KW-1185">Reference proteome</keyword>
<dbReference type="Pfam" id="PF01784">
    <property type="entry name" value="DUF34_NIF3"/>
    <property type="match status" value="1"/>
</dbReference>
<dbReference type="EMBL" id="BMZG01000006">
    <property type="protein sequence ID" value="GHA73485.1"/>
    <property type="molecule type" value="Genomic_DNA"/>
</dbReference>
<evidence type="ECO:0000256" key="1">
    <source>
        <dbReference type="ARBA" id="ARBA00006964"/>
    </source>
</evidence>
<proteinExistence type="inferred from homology"/>
<feature type="binding site" evidence="3">
    <location>
        <position position="215"/>
    </location>
    <ligand>
        <name>a divalent metal cation</name>
        <dbReference type="ChEBI" id="CHEBI:60240"/>
        <label>2</label>
    </ligand>
</feature>
<comment type="caution">
    <text evidence="4">The sequence shown here is derived from an EMBL/GenBank/DDBJ whole genome shotgun (WGS) entry which is preliminary data.</text>
</comment>
<gene>
    <name evidence="4" type="ORF">GCM10009007_13100</name>
</gene>
<name>A0A8J3CKY0_9BURK</name>
<feature type="binding site" evidence="3">
    <location>
        <position position="63"/>
    </location>
    <ligand>
        <name>a divalent metal cation</name>
        <dbReference type="ChEBI" id="CHEBI:60240"/>
        <label>1</label>
    </ligand>
</feature>
<dbReference type="AlphaFoldDB" id="A0A8J3CKY0"/>
<accession>A0A8J3CKY0</accession>
<dbReference type="InterPro" id="IPR002678">
    <property type="entry name" value="DUF34/NIF3"/>
</dbReference>